<evidence type="ECO:0000256" key="12">
    <source>
        <dbReference type="ARBA" id="ARBA00023224"/>
    </source>
</evidence>
<dbReference type="PROSITE" id="PS50262">
    <property type="entry name" value="G_PROTEIN_RECEP_F1_2"/>
    <property type="match status" value="1"/>
</dbReference>
<feature type="compositionally biased region" description="Acidic residues" evidence="16">
    <location>
        <begin position="247"/>
        <end position="257"/>
    </location>
</feature>
<feature type="transmembrane region" description="Helical" evidence="17">
    <location>
        <begin position="314"/>
        <end position="334"/>
    </location>
</feature>
<dbReference type="PANTHER" id="PTHR24248">
    <property type="entry name" value="ADRENERGIC RECEPTOR-RELATED G-PROTEIN COUPLED RECEPTOR"/>
    <property type="match status" value="1"/>
</dbReference>
<dbReference type="InterPro" id="IPR000276">
    <property type="entry name" value="GPCR_Rhodpsn"/>
</dbReference>
<sequence length="392" mass="44690">MGCLNLTNMNEPVTQPYAVQTLVLLSILVGMLILLTWFGNIMVVIAVVTSRALKAPHNLFLVSLACADILVFTLAVPFSLANELMGYWYFGQVWCVIHLALDVLFCTSSIVHLCVISLDRYWSVARPIEYNMKRSLYRIKCIICLIWVLATLISIPSVVTMKEGEKDKPVCQLNQAKWYIIFSSTASFFAPCFIMIMVYIRIYQIVKNLSKTRALPGGLQKKNGNLEKTKCGADPQEKEEKERNEDEICGFDEEEDPSSSSGNETNLCLLRNKRSGITSNMTQVKPKETLSKVEDPDCVKPKKGKQRQYRERRFTFLLAVVIGVFVLCWFPFFFTYTLAAVCDTCCIPEALFKTVFWLGYCNSFLNPVIYTVFNKEFRDSFKKILCKRIRGG</sequence>
<evidence type="ECO:0000256" key="17">
    <source>
        <dbReference type="SAM" id="Phobius"/>
    </source>
</evidence>
<evidence type="ECO:0000259" key="18">
    <source>
        <dbReference type="PROSITE" id="PS50262"/>
    </source>
</evidence>
<feature type="transmembrane region" description="Helical" evidence="17">
    <location>
        <begin position="354"/>
        <end position="373"/>
    </location>
</feature>
<dbReference type="Ensembl" id="ENSCVAT00000025972.1">
    <property type="protein sequence ID" value="ENSCVAP00000017340.1"/>
    <property type="gene ID" value="ENSCVAG00000020410.1"/>
</dbReference>
<dbReference type="GO" id="GO:0004938">
    <property type="term" value="F:alpha2-adrenergic receptor activity"/>
    <property type="evidence" value="ECO:0007669"/>
    <property type="project" value="TreeGrafter"/>
</dbReference>
<evidence type="ECO:0000256" key="4">
    <source>
        <dbReference type="ARBA" id="ARBA00022692"/>
    </source>
</evidence>
<reference evidence="19" key="1">
    <citation type="submission" date="2025-08" db="UniProtKB">
        <authorList>
            <consortium name="Ensembl"/>
        </authorList>
    </citation>
    <scope>IDENTIFICATION</scope>
</reference>
<organism evidence="19 20">
    <name type="scientific">Cyprinodon variegatus</name>
    <name type="common">Sheepshead minnow</name>
    <dbReference type="NCBI Taxonomy" id="28743"/>
    <lineage>
        <taxon>Eukaryota</taxon>
        <taxon>Metazoa</taxon>
        <taxon>Chordata</taxon>
        <taxon>Craniata</taxon>
        <taxon>Vertebrata</taxon>
        <taxon>Euteleostomi</taxon>
        <taxon>Actinopterygii</taxon>
        <taxon>Neopterygii</taxon>
        <taxon>Teleostei</taxon>
        <taxon>Neoteleostei</taxon>
        <taxon>Acanthomorphata</taxon>
        <taxon>Ovalentaria</taxon>
        <taxon>Atherinomorphae</taxon>
        <taxon>Cyprinodontiformes</taxon>
        <taxon>Cyprinodontidae</taxon>
        <taxon>Cyprinodon</taxon>
    </lineage>
</organism>
<evidence type="ECO:0000256" key="14">
    <source>
        <dbReference type="ARBA" id="ARBA00031245"/>
    </source>
</evidence>
<evidence type="ECO:0000256" key="3">
    <source>
        <dbReference type="ARBA" id="ARBA00022475"/>
    </source>
</evidence>
<dbReference type="AlphaFoldDB" id="A0A3Q2G417"/>
<reference evidence="19" key="2">
    <citation type="submission" date="2025-09" db="UniProtKB">
        <authorList>
            <consortium name="Ensembl"/>
        </authorList>
    </citation>
    <scope>IDENTIFICATION</scope>
</reference>
<evidence type="ECO:0000256" key="16">
    <source>
        <dbReference type="SAM" id="MobiDB-lite"/>
    </source>
</evidence>
<proteinExistence type="inferred from homology"/>
<feature type="domain" description="G-protein coupled receptors family 1 profile" evidence="18">
    <location>
        <begin position="39"/>
        <end position="370"/>
    </location>
</feature>
<dbReference type="CDD" id="cd15059">
    <property type="entry name" value="7tmA_alpha2_AR"/>
    <property type="match status" value="1"/>
</dbReference>
<dbReference type="GO" id="GO:0005886">
    <property type="term" value="C:plasma membrane"/>
    <property type="evidence" value="ECO:0007669"/>
    <property type="project" value="UniProtKB-SubCell"/>
</dbReference>
<evidence type="ECO:0000256" key="13">
    <source>
        <dbReference type="ARBA" id="ARBA00023288"/>
    </source>
</evidence>
<dbReference type="Proteomes" id="UP000265020">
    <property type="component" value="Unassembled WGS sequence"/>
</dbReference>
<accession>A0A3Q2G417</accession>
<dbReference type="PROSITE" id="PS00237">
    <property type="entry name" value="G_PROTEIN_RECEP_F1_1"/>
    <property type="match status" value="1"/>
</dbReference>
<keyword evidence="5 17" id="KW-1133">Transmembrane helix</keyword>
<evidence type="ECO:0000256" key="7">
    <source>
        <dbReference type="ARBA" id="ARBA00023136"/>
    </source>
</evidence>
<keyword evidence="3" id="KW-1003">Cell membrane</keyword>
<dbReference type="Gene3D" id="1.20.1070.10">
    <property type="entry name" value="Rhodopsin 7-helix transmembrane proteins"/>
    <property type="match status" value="1"/>
</dbReference>
<dbReference type="PRINTS" id="PR00237">
    <property type="entry name" value="GPCRRHODOPSN"/>
</dbReference>
<keyword evidence="20" id="KW-1185">Reference proteome</keyword>
<evidence type="ECO:0000256" key="9">
    <source>
        <dbReference type="ARBA" id="ARBA00023157"/>
    </source>
</evidence>
<evidence type="ECO:0000256" key="10">
    <source>
        <dbReference type="ARBA" id="ARBA00023170"/>
    </source>
</evidence>
<feature type="transmembrane region" description="Helical" evidence="17">
    <location>
        <begin position="179"/>
        <end position="203"/>
    </location>
</feature>
<comment type="similarity">
    <text evidence="15">Belongs to the G-protein coupled receptor 1 family.</text>
</comment>
<feature type="transmembrane region" description="Helical" evidence="17">
    <location>
        <begin position="22"/>
        <end position="47"/>
    </location>
</feature>
<protein>
    <recommendedName>
        <fullName evidence="2">Alpha-2A adrenergic receptor</fullName>
    </recommendedName>
    <alternativeName>
        <fullName evidence="14">Alpha-2A adrenoreceptor</fullName>
    </alternativeName>
</protein>
<feature type="transmembrane region" description="Helical" evidence="17">
    <location>
        <begin position="59"/>
        <end position="81"/>
    </location>
</feature>
<feature type="transmembrane region" description="Helical" evidence="17">
    <location>
        <begin position="139"/>
        <end position="159"/>
    </location>
</feature>
<evidence type="ECO:0000313" key="20">
    <source>
        <dbReference type="Proteomes" id="UP000265020"/>
    </source>
</evidence>
<dbReference type="STRING" id="28743.ENSCVAP00000017340"/>
<keyword evidence="6 15" id="KW-0297">G-protein coupled receptor</keyword>
<dbReference type="InterPro" id="IPR002233">
    <property type="entry name" value="ADR_fam"/>
</dbReference>
<keyword evidence="7 17" id="KW-0472">Membrane</keyword>
<feature type="compositionally biased region" description="Basic and acidic residues" evidence="16">
    <location>
        <begin position="226"/>
        <end position="246"/>
    </location>
</feature>
<dbReference type="GeneTree" id="ENSGT00940000161451"/>
<keyword evidence="8" id="KW-0564">Palmitate</keyword>
<comment type="subcellular location">
    <subcellularLocation>
        <location evidence="1">Cell membrane</location>
        <topology evidence="1">Multi-pass membrane protein</topology>
    </subcellularLocation>
</comment>
<keyword evidence="13" id="KW-0449">Lipoprotein</keyword>
<evidence type="ECO:0000256" key="5">
    <source>
        <dbReference type="ARBA" id="ARBA00022989"/>
    </source>
</evidence>
<keyword evidence="10 15" id="KW-0675">Receptor</keyword>
<feature type="region of interest" description="Disordered" evidence="16">
    <location>
        <begin position="226"/>
        <end position="264"/>
    </location>
</feature>
<evidence type="ECO:0000256" key="2">
    <source>
        <dbReference type="ARBA" id="ARBA00016136"/>
    </source>
</evidence>
<dbReference type="InterPro" id="IPR017452">
    <property type="entry name" value="GPCR_Rhodpsn_7TM"/>
</dbReference>
<dbReference type="GO" id="GO:0051379">
    <property type="term" value="F:epinephrine binding"/>
    <property type="evidence" value="ECO:0007669"/>
    <property type="project" value="TreeGrafter"/>
</dbReference>
<keyword evidence="9" id="KW-1015">Disulfide bond</keyword>
<dbReference type="PANTHER" id="PTHR24248:SF24">
    <property type="entry name" value="ALPHA-2A ADRENERGIC RECEPTOR"/>
    <property type="match status" value="1"/>
</dbReference>
<dbReference type="SMART" id="SM01381">
    <property type="entry name" value="7TM_GPCR_Srsx"/>
    <property type="match status" value="1"/>
</dbReference>
<name>A0A3Q2G417_CYPVA</name>
<keyword evidence="12 15" id="KW-0807">Transducer</keyword>
<evidence type="ECO:0000256" key="6">
    <source>
        <dbReference type="ARBA" id="ARBA00023040"/>
    </source>
</evidence>
<evidence type="ECO:0000256" key="15">
    <source>
        <dbReference type="RuleBase" id="RU000688"/>
    </source>
</evidence>
<dbReference type="PRINTS" id="PR01103">
    <property type="entry name" value="ADRENERGICR"/>
</dbReference>
<evidence type="ECO:0000256" key="1">
    <source>
        <dbReference type="ARBA" id="ARBA00004651"/>
    </source>
</evidence>
<keyword evidence="4 15" id="KW-0812">Transmembrane</keyword>
<evidence type="ECO:0000256" key="11">
    <source>
        <dbReference type="ARBA" id="ARBA00023180"/>
    </source>
</evidence>
<keyword evidence="11" id="KW-0325">Glycoprotein</keyword>
<feature type="transmembrane region" description="Helical" evidence="17">
    <location>
        <begin position="87"/>
        <end position="118"/>
    </location>
</feature>
<evidence type="ECO:0000313" key="19">
    <source>
        <dbReference type="Ensembl" id="ENSCVAP00000017340.1"/>
    </source>
</evidence>
<dbReference type="Pfam" id="PF00001">
    <property type="entry name" value="7tm_1"/>
    <property type="match status" value="1"/>
</dbReference>
<dbReference type="SUPFAM" id="SSF81321">
    <property type="entry name" value="Family A G protein-coupled receptor-like"/>
    <property type="match status" value="1"/>
</dbReference>
<evidence type="ECO:0000256" key="8">
    <source>
        <dbReference type="ARBA" id="ARBA00023139"/>
    </source>
</evidence>